<dbReference type="NCBIfam" id="NF038402">
    <property type="entry name" value="TroA_like"/>
    <property type="match status" value="1"/>
</dbReference>
<sequence>MLKFFAVIFFGLLPCLASADVSVRDDSGSVVRLARPAQRIITLAPHLVETVFAAGAGSQLVGTVEYSSFPEEVKKVPRVGGYSRLDLEAVVALKPDLVIAWQSGNSPAHVEKLRQLGLPIYISQPNRIEDIASEIERIGVLAGTTKIASSAAKSFLTRLTGLQTRYGGRPTVRTFYQVWHQPLKTIGRTQIISNVIRMCGGENVFGNLDVMAPEVTVEAVLAANPEVIIASGMGEARPEWLDEWKLRTGLIAAQRQNLFFIPPDLIQRHTPRLLDGAEQLCRHLETARTKRPSGAAR</sequence>
<dbReference type="InterPro" id="IPR054828">
    <property type="entry name" value="Vit_B12_bind_prot"/>
</dbReference>
<name>A0A1G8EN99_9RHOO</name>
<keyword evidence="1 2" id="KW-0732">Signal</keyword>
<dbReference type="OrthoDB" id="6495095at2"/>
<protein>
    <submittedName>
        <fullName evidence="4">Iron complex transport system substrate-binding protein</fullName>
    </submittedName>
</protein>
<dbReference type="SUPFAM" id="SSF53807">
    <property type="entry name" value="Helical backbone' metal receptor"/>
    <property type="match status" value="1"/>
</dbReference>
<dbReference type="AlphaFoldDB" id="A0A1G8EN99"/>
<feature type="signal peptide" evidence="2">
    <location>
        <begin position="1"/>
        <end position="19"/>
    </location>
</feature>
<dbReference type="PANTHER" id="PTHR30535:SF34">
    <property type="entry name" value="MOLYBDATE-BINDING PROTEIN MOLA"/>
    <property type="match status" value="1"/>
</dbReference>
<dbReference type="GO" id="GO:0071281">
    <property type="term" value="P:cellular response to iron ion"/>
    <property type="evidence" value="ECO:0007669"/>
    <property type="project" value="TreeGrafter"/>
</dbReference>
<evidence type="ECO:0000256" key="2">
    <source>
        <dbReference type="SAM" id="SignalP"/>
    </source>
</evidence>
<feature type="chain" id="PRO_5011591889" evidence="2">
    <location>
        <begin position="20"/>
        <end position="297"/>
    </location>
</feature>
<accession>A0A1G8EN99</accession>
<evidence type="ECO:0000313" key="5">
    <source>
        <dbReference type="Proteomes" id="UP000198607"/>
    </source>
</evidence>
<dbReference type="InterPro" id="IPR050902">
    <property type="entry name" value="ABC_Transporter_SBP"/>
</dbReference>
<keyword evidence="5" id="KW-1185">Reference proteome</keyword>
<dbReference type="PANTHER" id="PTHR30535">
    <property type="entry name" value="VITAMIN B12-BINDING PROTEIN"/>
    <property type="match status" value="1"/>
</dbReference>
<feature type="domain" description="Fe/B12 periplasmic-binding" evidence="3">
    <location>
        <begin position="39"/>
        <end position="288"/>
    </location>
</feature>
<dbReference type="Proteomes" id="UP000198607">
    <property type="component" value="Unassembled WGS sequence"/>
</dbReference>
<dbReference type="STRING" id="83767.SAMN05660652_02137"/>
<dbReference type="InterPro" id="IPR002491">
    <property type="entry name" value="ABC_transptr_periplasmic_BD"/>
</dbReference>
<dbReference type="CDD" id="cd01144">
    <property type="entry name" value="BtuF"/>
    <property type="match status" value="1"/>
</dbReference>
<dbReference type="PROSITE" id="PS50983">
    <property type="entry name" value="FE_B12_PBP"/>
    <property type="match status" value="1"/>
</dbReference>
<reference evidence="4 5" key="1">
    <citation type="submission" date="2016-10" db="EMBL/GenBank/DDBJ databases">
        <authorList>
            <person name="de Groot N.N."/>
        </authorList>
    </citation>
    <scope>NUCLEOTIDE SEQUENCE [LARGE SCALE GENOMIC DNA]</scope>
    <source>
        <strain evidence="4 5">DSM 5885</strain>
    </source>
</reference>
<organism evidence="4 5">
    <name type="scientific">Propionivibrio dicarboxylicus</name>
    <dbReference type="NCBI Taxonomy" id="83767"/>
    <lineage>
        <taxon>Bacteria</taxon>
        <taxon>Pseudomonadati</taxon>
        <taxon>Pseudomonadota</taxon>
        <taxon>Betaproteobacteria</taxon>
        <taxon>Rhodocyclales</taxon>
        <taxon>Rhodocyclaceae</taxon>
        <taxon>Propionivibrio</taxon>
    </lineage>
</organism>
<dbReference type="Gene3D" id="3.40.50.1980">
    <property type="entry name" value="Nitrogenase molybdenum iron protein domain"/>
    <property type="match status" value="2"/>
</dbReference>
<evidence type="ECO:0000256" key="1">
    <source>
        <dbReference type="ARBA" id="ARBA00022729"/>
    </source>
</evidence>
<proteinExistence type="predicted"/>
<dbReference type="EMBL" id="FNCY01000008">
    <property type="protein sequence ID" value="SDH71356.1"/>
    <property type="molecule type" value="Genomic_DNA"/>
</dbReference>
<gene>
    <name evidence="4" type="ORF">SAMN05660652_02137</name>
</gene>
<dbReference type="RefSeq" id="WP_091937426.1">
    <property type="nucleotide sequence ID" value="NZ_FNCY01000008.1"/>
</dbReference>
<evidence type="ECO:0000313" key="4">
    <source>
        <dbReference type="EMBL" id="SDH71356.1"/>
    </source>
</evidence>
<dbReference type="Pfam" id="PF01497">
    <property type="entry name" value="Peripla_BP_2"/>
    <property type="match status" value="1"/>
</dbReference>
<evidence type="ECO:0000259" key="3">
    <source>
        <dbReference type="PROSITE" id="PS50983"/>
    </source>
</evidence>